<evidence type="ECO:0000313" key="2">
    <source>
        <dbReference type="Proteomes" id="UP000297280"/>
    </source>
</evidence>
<evidence type="ECO:0000313" key="1">
    <source>
        <dbReference type="EMBL" id="TGO81614.1"/>
    </source>
</evidence>
<dbReference type="EMBL" id="PQXO01001076">
    <property type="protein sequence ID" value="TGO81614.1"/>
    <property type="molecule type" value="Genomic_DNA"/>
</dbReference>
<proteinExistence type="predicted"/>
<dbReference type="AlphaFoldDB" id="A0A4Z1K806"/>
<name>A0A4Z1K806_9HELO</name>
<reference evidence="1 2" key="1">
    <citation type="submission" date="2017-12" db="EMBL/GenBank/DDBJ databases">
        <title>Comparative genomics of Botrytis spp.</title>
        <authorList>
            <person name="Valero-Jimenez C.A."/>
            <person name="Tapia P."/>
            <person name="Veloso J."/>
            <person name="Silva-Moreno E."/>
            <person name="Staats M."/>
            <person name="Valdes J.H."/>
            <person name="Van Kan J.A.L."/>
        </authorList>
    </citation>
    <scope>NUCLEOTIDE SEQUENCE [LARGE SCALE GENOMIC DNA]</scope>
    <source>
        <strain evidence="1 2">MUCL3349</strain>
    </source>
</reference>
<protein>
    <submittedName>
        <fullName evidence="1">Uncharacterized protein</fullName>
    </submittedName>
</protein>
<organism evidence="1 2">
    <name type="scientific">Botrytis porri</name>
    <dbReference type="NCBI Taxonomy" id="87229"/>
    <lineage>
        <taxon>Eukaryota</taxon>
        <taxon>Fungi</taxon>
        <taxon>Dikarya</taxon>
        <taxon>Ascomycota</taxon>
        <taxon>Pezizomycotina</taxon>
        <taxon>Leotiomycetes</taxon>
        <taxon>Helotiales</taxon>
        <taxon>Sclerotiniaceae</taxon>
        <taxon>Botrytis</taxon>
    </lineage>
</organism>
<sequence length="157" mass="17566">MNKYPHRFNGQRWQLYTKPKLLITASVWSPSSSLSKSLNINDIFLAPDRGNPVSSPYSLTHKDTGRQSSKIYTNIGLATTKITINPDNDMVNMYPGKSFTTQVRIGLDIFSTGEIRASTIADPCLYASPLSCLKAGETYEVDYLLRIVVDQRLCVEL</sequence>
<dbReference type="OrthoDB" id="3474695at2759"/>
<keyword evidence="2" id="KW-1185">Reference proteome</keyword>
<accession>A0A4Z1K806</accession>
<comment type="caution">
    <text evidence="1">The sequence shown here is derived from an EMBL/GenBank/DDBJ whole genome shotgun (WGS) entry which is preliminary data.</text>
</comment>
<dbReference type="Proteomes" id="UP000297280">
    <property type="component" value="Unassembled WGS sequence"/>
</dbReference>
<gene>
    <name evidence="1" type="ORF">BPOR_1082g00030</name>
</gene>